<sequence length="502" mass="55583">MGYWMNGASLDQEIVMPCGVIGDGMSVVQVFRSPVDHLSGISMRFGTYRRRNRHRLSLCLFEVVENSWPLRLRKRTSRSLVHKMVIDAAGLSDGGWFHFYVPTIDGSQNRLFQIEVSVDEAGKEQGVALWLASDDSRIDGHVQFEFGKDIQSTFGLQAKLITSRPVPAASYPEGLLYSPLSSCNLNCVHCISRHSRKRVNRIGESFQEEMRQRAEAGDLKWIFTDYSGDIFHAEKKYPGQLDFLFGLGVAIHIDTNGVLLDVEMIERVLHSRVNALSISLDAAETHTFKKIRIGAPDIDGIFSAIGQLVAARERHGRAKDFSIEIGFTLMLSNLHELPLLLKKAAEAGVDGVNCRHLELYNEEMVAESLIEHKAYFNAVRLAAISFASSLRLKLNIGGELPEEAEIGATEPCTIPWGSAVVLANGDVMACCVPGSKVGNLSENSLEEIWNDPVYQRLRSSVNSQNPPSLCRSCHFRGSMNRFGSVAAAAQSRGAKPFLEELT</sequence>
<evidence type="ECO:0000256" key="4">
    <source>
        <dbReference type="ARBA" id="ARBA00022723"/>
    </source>
</evidence>
<protein>
    <submittedName>
        <fullName evidence="8">Radical SAM protein</fullName>
    </submittedName>
</protein>
<keyword evidence="4" id="KW-0479">Metal-binding</keyword>
<gene>
    <name evidence="8" type="ORF">OH818_08955</name>
</gene>
<dbReference type="EMBL" id="CP114029">
    <property type="protein sequence ID" value="WAP70211.1"/>
    <property type="molecule type" value="Genomic_DNA"/>
</dbReference>
<feature type="domain" description="Elp3/MiaA/NifB-like radical SAM core" evidence="7">
    <location>
        <begin position="173"/>
        <end position="378"/>
    </location>
</feature>
<evidence type="ECO:0000256" key="1">
    <source>
        <dbReference type="ARBA" id="ARBA00001966"/>
    </source>
</evidence>
<dbReference type="InterPro" id="IPR013785">
    <property type="entry name" value="Aldolase_TIM"/>
</dbReference>
<keyword evidence="3" id="KW-0949">S-adenosyl-L-methionine</keyword>
<dbReference type="Pfam" id="PF13186">
    <property type="entry name" value="SPASM"/>
    <property type="match status" value="1"/>
</dbReference>
<dbReference type="CDD" id="cd21109">
    <property type="entry name" value="SPASM"/>
    <property type="match status" value="1"/>
</dbReference>
<dbReference type="PANTHER" id="PTHR11228">
    <property type="entry name" value="RADICAL SAM DOMAIN PROTEIN"/>
    <property type="match status" value="1"/>
</dbReference>
<dbReference type="SFLD" id="SFLDG01067">
    <property type="entry name" value="SPASM/twitch_domain_containing"/>
    <property type="match status" value="1"/>
</dbReference>
<dbReference type="CDD" id="cd01335">
    <property type="entry name" value="Radical_SAM"/>
    <property type="match status" value="1"/>
</dbReference>
<dbReference type="InterPro" id="IPR058240">
    <property type="entry name" value="rSAM_sf"/>
</dbReference>
<dbReference type="InterPro" id="IPR006638">
    <property type="entry name" value="Elp3/MiaA/NifB-like_rSAM"/>
</dbReference>
<dbReference type="SFLD" id="SFLDS00029">
    <property type="entry name" value="Radical_SAM"/>
    <property type="match status" value="1"/>
</dbReference>
<dbReference type="SMART" id="SM00729">
    <property type="entry name" value="Elp3"/>
    <property type="match status" value="1"/>
</dbReference>
<reference evidence="8" key="1">
    <citation type="submission" date="2022-12" db="EMBL/GenBank/DDBJ databases">
        <title>Jiella pelagia sp. nov., isolated from phosphonate enriched culture of Northwest Pacific surface seawater.</title>
        <authorList>
            <person name="Shin D.Y."/>
            <person name="Hwang C.Y."/>
        </authorList>
    </citation>
    <scope>NUCLEOTIDE SEQUENCE</scope>
    <source>
        <strain evidence="8">HL-NP1</strain>
    </source>
</reference>
<dbReference type="Proteomes" id="UP001164020">
    <property type="component" value="Chromosome"/>
</dbReference>
<evidence type="ECO:0000259" key="7">
    <source>
        <dbReference type="SMART" id="SM00729"/>
    </source>
</evidence>
<evidence type="ECO:0000256" key="5">
    <source>
        <dbReference type="ARBA" id="ARBA00023004"/>
    </source>
</evidence>
<evidence type="ECO:0000256" key="2">
    <source>
        <dbReference type="ARBA" id="ARBA00022485"/>
    </source>
</evidence>
<dbReference type="InterPro" id="IPR050377">
    <property type="entry name" value="Radical_SAM_PqqE_MftC-like"/>
</dbReference>
<dbReference type="SFLD" id="SFLDG01387">
    <property type="entry name" value="BtrN-like_SPASM_domain_contain"/>
    <property type="match status" value="1"/>
</dbReference>
<dbReference type="InterPro" id="IPR007197">
    <property type="entry name" value="rSAM"/>
</dbReference>
<dbReference type="Gene3D" id="3.20.20.70">
    <property type="entry name" value="Aldolase class I"/>
    <property type="match status" value="1"/>
</dbReference>
<keyword evidence="9" id="KW-1185">Reference proteome</keyword>
<dbReference type="Pfam" id="PF04055">
    <property type="entry name" value="Radical_SAM"/>
    <property type="match status" value="1"/>
</dbReference>
<evidence type="ECO:0000313" key="8">
    <source>
        <dbReference type="EMBL" id="WAP70211.1"/>
    </source>
</evidence>
<dbReference type="InterPro" id="IPR034391">
    <property type="entry name" value="AdoMet-like_SPASM_containing"/>
</dbReference>
<keyword evidence="2" id="KW-0004">4Fe-4S</keyword>
<accession>A0ABY7C3A7</accession>
<dbReference type="PANTHER" id="PTHR11228:SF7">
    <property type="entry name" value="PQQA PEPTIDE CYCLASE"/>
    <property type="match status" value="1"/>
</dbReference>
<proteinExistence type="predicted"/>
<evidence type="ECO:0000256" key="6">
    <source>
        <dbReference type="ARBA" id="ARBA00023014"/>
    </source>
</evidence>
<evidence type="ECO:0000313" key="9">
    <source>
        <dbReference type="Proteomes" id="UP001164020"/>
    </source>
</evidence>
<name>A0ABY7C3A7_9HYPH</name>
<keyword evidence="5" id="KW-0408">Iron</keyword>
<dbReference type="InterPro" id="IPR023885">
    <property type="entry name" value="4Fe4S-binding_SPASM_dom"/>
</dbReference>
<evidence type="ECO:0000256" key="3">
    <source>
        <dbReference type="ARBA" id="ARBA00022691"/>
    </source>
</evidence>
<dbReference type="SUPFAM" id="SSF102114">
    <property type="entry name" value="Radical SAM enzymes"/>
    <property type="match status" value="1"/>
</dbReference>
<keyword evidence="6" id="KW-0411">Iron-sulfur</keyword>
<dbReference type="RefSeq" id="WP_268882675.1">
    <property type="nucleotide sequence ID" value="NZ_CP114029.1"/>
</dbReference>
<comment type="cofactor">
    <cofactor evidence="1">
        <name>[4Fe-4S] cluster</name>
        <dbReference type="ChEBI" id="CHEBI:49883"/>
    </cofactor>
</comment>
<organism evidence="8 9">
    <name type="scientific">Jiella pelagia</name>
    <dbReference type="NCBI Taxonomy" id="2986949"/>
    <lineage>
        <taxon>Bacteria</taxon>
        <taxon>Pseudomonadati</taxon>
        <taxon>Pseudomonadota</taxon>
        <taxon>Alphaproteobacteria</taxon>
        <taxon>Hyphomicrobiales</taxon>
        <taxon>Aurantimonadaceae</taxon>
        <taxon>Jiella</taxon>
    </lineage>
</organism>